<dbReference type="EMBL" id="BAAFJT010000020">
    <property type="protein sequence ID" value="GAB0198502.1"/>
    <property type="molecule type" value="Genomic_DNA"/>
</dbReference>
<proteinExistence type="predicted"/>
<accession>A0ABC9XN93</accession>
<dbReference type="AlphaFoldDB" id="A0ABC9XN93"/>
<sequence length="109" mass="11981">MHSARENPQMSAIRDAKLLSQEHAGSKQRSDDRVFARRNAAMQDPKNTASVFRLSKAGPQPAPFTALKPKEVIHVLVKLLQPENECPQLQPQAFIPVSLPAIAERSSTG</sequence>
<feature type="region of interest" description="Disordered" evidence="1">
    <location>
        <begin position="1"/>
        <end position="54"/>
    </location>
</feature>
<evidence type="ECO:0000256" key="1">
    <source>
        <dbReference type="SAM" id="MobiDB-lite"/>
    </source>
</evidence>
<keyword evidence="3" id="KW-1185">Reference proteome</keyword>
<organism evidence="2 3">
    <name type="scientific">Grus japonensis</name>
    <name type="common">Japanese crane</name>
    <name type="synonym">Red-crowned crane</name>
    <dbReference type="NCBI Taxonomy" id="30415"/>
    <lineage>
        <taxon>Eukaryota</taxon>
        <taxon>Metazoa</taxon>
        <taxon>Chordata</taxon>
        <taxon>Craniata</taxon>
        <taxon>Vertebrata</taxon>
        <taxon>Euteleostomi</taxon>
        <taxon>Archelosauria</taxon>
        <taxon>Archosauria</taxon>
        <taxon>Dinosauria</taxon>
        <taxon>Saurischia</taxon>
        <taxon>Theropoda</taxon>
        <taxon>Coelurosauria</taxon>
        <taxon>Aves</taxon>
        <taxon>Neognathae</taxon>
        <taxon>Neoaves</taxon>
        <taxon>Gruiformes</taxon>
        <taxon>Gruidae</taxon>
        <taxon>Grus</taxon>
    </lineage>
</organism>
<protein>
    <submittedName>
        <fullName evidence="2">Uncharacterized protein</fullName>
    </submittedName>
</protein>
<feature type="compositionally biased region" description="Polar residues" evidence="1">
    <location>
        <begin position="1"/>
        <end position="10"/>
    </location>
</feature>
<comment type="caution">
    <text evidence="2">The sequence shown here is derived from an EMBL/GenBank/DDBJ whole genome shotgun (WGS) entry which is preliminary data.</text>
</comment>
<reference evidence="2 3" key="1">
    <citation type="submission" date="2024-06" db="EMBL/GenBank/DDBJ databases">
        <title>The draft genome of Grus japonensis, version 3.</title>
        <authorList>
            <person name="Nabeshima K."/>
            <person name="Suzuki S."/>
            <person name="Onuma M."/>
        </authorList>
    </citation>
    <scope>NUCLEOTIDE SEQUENCE [LARGE SCALE GENOMIC DNA]</scope>
    <source>
        <strain evidence="2 3">451A</strain>
    </source>
</reference>
<evidence type="ECO:0000313" key="3">
    <source>
        <dbReference type="Proteomes" id="UP001623348"/>
    </source>
</evidence>
<evidence type="ECO:0000313" key="2">
    <source>
        <dbReference type="EMBL" id="GAB0198502.1"/>
    </source>
</evidence>
<gene>
    <name evidence="2" type="ORF">GRJ2_002315600</name>
</gene>
<name>A0ABC9XN93_GRUJA</name>
<feature type="compositionally biased region" description="Basic and acidic residues" evidence="1">
    <location>
        <begin position="24"/>
        <end position="35"/>
    </location>
</feature>
<dbReference type="Proteomes" id="UP001623348">
    <property type="component" value="Unassembled WGS sequence"/>
</dbReference>